<accession>A0A1H6QVY9</accession>
<keyword evidence="2" id="KW-1185">Reference proteome</keyword>
<reference evidence="1 2" key="1">
    <citation type="submission" date="2016-10" db="EMBL/GenBank/DDBJ databases">
        <authorList>
            <person name="de Groot N.N."/>
        </authorList>
    </citation>
    <scope>NUCLEOTIDE SEQUENCE [LARGE SCALE GENOMIC DNA]</scope>
    <source>
        <strain evidence="1 2">DSM 29340</strain>
    </source>
</reference>
<dbReference type="Proteomes" id="UP000199379">
    <property type="component" value="Unassembled WGS sequence"/>
</dbReference>
<evidence type="ECO:0000313" key="1">
    <source>
        <dbReference type="EMBL" id="SEI47713.1"/>
    </source>
</evidence>
<protein>
    <submittedName>
        <fullName evidence="1">Uncharacterized protein</fullName>
    </submittedName>
</protein>
<evidence type="ECO:0000313" key="2">
    <source>
        <dbReference type="Proteomes" id="UP000199379"/>
    </source>
</evidence>
<sequence length="124" mass="13503">MNGVVLWSDPAAGKAVVWCEDQGDLAYYQTGSGEEAVALDVGDWIIFDLETRRQQRLVRNPRRVGQGGSRELQGLLQDAAQDADAPADQQAAEAGNCRPARVIPFAPVRRPRVDGPHVVNARRA</sequence>
<organism evidence="1 2">
    <name type="scientific">Cribrihabitans marinus</name>
    <dbReference type="NCBI Taxonomy" id="1227549"/>
    <lineage>
        <taxon>Bacteria</taxon>
        <taxon>Pseudomonadati</taxon>
        <taxon>Pseudomonadota</taxon>
        <taxon>Alphaproteobacteria</taxon>
        <taxon>Rhodobacterales</taxon>
        <taxon>Paracoccaceae</taxon>
        <taxon>Cribrihabitans</taxon>
    </lineage>
</organism>
<dbReference type="RefSeq" id="WP_092361851.1">
    <property type="nucleotide sequence ID" value="NZ_BMGV01000001.1"/>
</dbReference>
<dbReference type="EMBL" id="FNYD01000001">
    <property type="protein sequence ID" value="SEI47713.1"/>
    <property type="molecule type" value="Genomic_DNA"/>
</dbReference>
<dbReference type="OrthoDB" id="7868545at2"/>
<name>A0A1H6QVY9_9RHOB</name>
<gene>
    <name evidence="1" type="ORF">SAMN05444007_101313</name>
</gene>
<dbReference type="AlphaFoldDB" id="A0A1H6QVY9"/>
<proteinExistence type="predicted"/>
<dbReference type="STRING" id="1227549.SAMN05444007_101313"/>